<protein>
    <submittedName>
        <fullName evidence="1">Uncharacterized protein</fullName>
    </submittedName>
</protein>
<proteinExistence type="predicted"/>
<dbReference type="EMBL" id="HG966617">
    <property type="protein sequence ID" value="CDO60069.1"/>
    <property type="molecule type" value="Genomic_DNA"/>
</dbReference>
<organism evidence="1 2">
    <name type="scientific">Candidatus Phaeomarinibacter ectocarpi</name>
    <dbReference type="NCBI Taxonomy" id="1458461"/>
    <lineage>
        <taxon>Bacteria</taxon>
        <taxon>Pseudomonadati</taxon>
        <taxon>Pseudomonadota</taxon>
        <taxon>Alphaproteobacteria</taxon>
        <taxon>Hyphomicrobiales</taxon>
        <taxon>Parvibaculaceae</taxon>
        <taxon>Candidatus Phaeomarinibacter</taxon>
    </lineage>
</organism>
<accession>X5MFQ8</accession>
<dbReference type="STRING" id="1458461.BN1012_Phect1856"/>
<reference evidence="1 2" key="1">
    <citation type="journal article" date="2014" name="Front. Genet.">
        <title>Genome and metabolic network of "Candidatus Phaeomarinobacter ectocarpi" Ec32, a new candidate genus of Alphaproteobacteria frequently associated with brown algae.</title>
        <authorList>
            <person name="Dittami S.M."/>
            <person name="Barbeyron T."/>
            <person name="Boyen C."/>
            <person name="Cambefort J."/>
            <person name="Collet G."/>
            <person name="Delage L."/>
            <person name="Gobet A."/>
            <person name="Groisillier A."/>
            <person name="Leblanc C."/>
            <person name="Michel G."/>
            <person name="Scornet D."/>
            <person name="Siegel A."/>
            <person name="Tapia J.E."/>
            <person name="Tonon T."/>
        </authorList>
    </citation>
    <scope>NUCLEOTIDE SEQUENCE [LARGE SCALE GENOMIC DNA]</scope>
    <source>
        <strain evidence="1 2">Ec32</strain>
    </source>
</reference>
<name>X5MFQ8_9HYPH</name>
<dbReference type="KEGG" id="pect:BN1012_Phect1856"/>
<dbReference type="AlphaFoldDB" id="X5MFQ8"/>
<evidence type="ECO:0000313" key="1">
    <source>
        <dbReference type="EMBL" id="CDO60069.1"/>
    </source>
</evidence>
<dbReference type="Proteomes" id="UP000032160">
    <property type="component" value="Chromosome I"/>
</dbReference>
<keyword evidence="2" id="KW-1185">Reference proteome</keyword>
<dbReference type="HOGENOM" id="CLU_2804485_0_0_5"/>
<sequence length="67" mass="7226">MGTPAHKTPGRGPRAVSGVLSVCADDNKGDIKTCLYLWVGKWVLRAGSAKNRCFNQSHPNNSRSNLS</sequence>
<gene>
    <name evidence="1" type="ORF">BN1012_Phect1856</name>
</gene>
<evidence type="ECO:0000313" key="2">
    <source>
        <dbReference type="Proteomes" id="UP000032160"/>
    </source>
</evidence>